<reference evidence="2 3" key="1">
    <citation type="submission" date="2017-10" db="EMBL/GenBank/DDBJ databases">
        <title>The draft genome sequence of Lewinella marina KCTC 32374.</title>
        <authorList>
            <person name="Wang K."/>
        </authorList>
    </citation>
    <scope>NUCLEOTIDE SEQUENCE [LARGE SCALE GENOMIC DNA]</scope>
    <source>
        <strain evidence="2 3">MKG-38</strain>
    </source>
</reference>
<comment type="caution">
    <text evidence="2">The sequence shown here is derived from an EMBL/GenBank/DDBJ whole genome shotgun (WGS) entry which is preliminary data.</text>
</comment>
<evidence type="ECO:0000256" key="1">
    <source>
        <dbReference type="SAM" id="MobiDB-lite"/>
    </source>
</evidence>
<keyword evidence="3" id="KW-1185">Reference proteome</keyword>
<dbReference type="InterPro" id="IPR025494">
    <property type="entry name" value="DUF4385"/>
</dbReference>
<dbReference type="Pfam" id="PF14328">
    <property type="entry name" value="DUF4385"/>
    <property type="match status" value="1"/>
</dbReference>
<dbReference type="Proteomes" id="UP000226437">
    <property type="component" value="Unassembled WGS sequence"/>
</dbReference>
<dbReference type="RefSeq" id="WP_099105308.1">
    <property type="nucleotide sequence ID" value="NZ_JAATJF010000001.1"/>
</dbReference>
<dbReference type="OrthoDB" id="65486at2"/>
<dbReference type="EMBL" id="PDLO01000001">
    <property type="protein sequence ID" value="PHL00328.1"/>
    <property type="molecule type" value="Genomic_DNA"/>
</dbReference>
<feature type="region of interest" description="Disordered" evidence="1">
    <location>
        <begin position="93"/>
        <end position="163"/>
    </location>
</feature>
<organism evidence="2 3">
    <name type="scientific">Neolewinella marina</name>
    <dbReference type="NCBI Taxonomy" id="438751"/>
    <lineage>
        <taxon>Bacteria</taxon>
        <taxon>Pseudomonadati</taxon>
        <taxon>Bacteroidota</taxon>
        <taxon>Saprospiria</taxon>
        <taxon>Saprospirales</taxon>
        <taxon>Lewinellaceae</taxon>
        <taxon>Neolewinella</taxon>
    </lineage>
</organism>
<dbReference type="AlphaFoldDB" id="A0A2G0CK58"/>
<sequence length="163" mass="19221">MRKFDYSLDYGQLDLRAHPEHYAIGRGEQGVLLVEPYKSELLPLWRFRDPEVARTSSEAIYARFLEYLEANDFVGADMARKFLQMGYTRSRRYANYPGGKKYKGPVPDDKKGQSGAHGREQHERGEEDPIKAESARIFKARWEDAKNHPEYQRQKREFRERYG</sequence>
<evidence type="ECO:0000313" key="2">
    <source>
        <dbReference type="EMBL" id="PHL00328.1"/>
    </source>
</evidence>
<feature type="compositionally biased region" description="Basic and acidic residues" evidence="1">
    <location>
        <begin position="106"/>
        <end position="163"/>
    </location>
</feature>
<gene>
    <name evidence="2" type="ORF">CGL56_04660</name>
</gene>
<evidence type="ECO:0000313" key="3">
    <source>
        <dbReference type="Proteomes" id="UP000226437"/>
    </source>
</evidence>
<evidence type="ECO:0008006" key="4">
    <source>
        <dbReference type="Google" id="ProtNLM"/>
    </source>
</evidence>
<proteinExistence type="predicted"/>
<name>A0A2G0CK58_9BACT</name>
<accession>A0A2G0CK58</accession>
<protein>
    <recommendedName>
        <fullName evidence="4">DUF4385 domain-containing protein</fullName>
    </recommendedName>
</protein>